<feature type="domain" description="Major facilitator superfamily (MFS) profile" evidence="6">
    <location>
        <begin position="28"/>
        <end position="471"/>
    </location>
</feature>
<feature type="transmembrane region" description="Helical" evidence="5">
    <location>
        <begin position="181"/>
        <end position="201"/>
    </location>
</feature>
<evidence type="ECO:0000256" key="4">
    <source>
        <dbReference type="ARBA" id="ARBA00023136"/>
    </source>
</evidence>
<evidence type="ECO:0000313" key="7">
    <source>
        <dbReference type="EMBL" id="MDO9710917.1"/>
    </source>
</evidence>
<evidence type="ECO:0000256" key="5">
    <source>
        <dbReference type="SAM" id="Phobius"/>
    </source>
</evidence>
<protein>
    <submittedName>
        <fullName evidence="7">MFS transporter</fullName>
    </submittedName>
</protein>
<sequence>MTGALATPCDAAVAAARPPARNPACRWTLAACILGSSLAFIDGSVVNVALPALQRDLGADAAALAWTINAYLLPLGALILLGGGAGDHFGRRRLFLLGLGLFGLASAACAAAPSIAWLLAGRAMQGVGAALLMPNSLAILGATFQGEARGRAIGTWAAVGALAGAIGPLAGGWLVETVGWRAIFLINLPIAAAAAWLAHAHVRESHGRAAARLDWAGAALATLALALLTWALTEAAGRGAGGLVLPATLMGAALLAGFLWLERRRGPRALLPMAMFASRPFLGLTLLTFLLYGALGGLIVLLPYLLIRIEGWSALAAGAALLPLPLLIGLGSPLMGRLTARHGGRLPLAAGAAVTAAGLALYARLDGEGIAVWTGLMPATALVGIGMALSAAPLTTTVMASVDAGHTGAASGFNSAVARLGGLVATALLGAVLALPGPAEFIAGFRLAALLGAACAGLAAIAALLLIPPPAPVAAPATAAGSG</sequence>
<dbReference type="EMBL" id="JAUTWS010000022">
    <property type="protein sequence ID" value="MDO9710917.1"/>
    <property type="molecule type" value="Genomic_DNA"/>
</dbReference>
<accession>A0ABT9E439</accession>
<dbReference type="PROSITE" id="PS50850">
    <property type="entry name" value="MFS"/>
    <property type="match status" value="1"/>
</dbReference>
<dbReference type="InterPro" id="IPR036259">
    <property type="entry name" value="MFS_trans_sf"/>
</dbReference>
<dbReference type="RefSeq" id="WP_305105777.1">
    <property type="nucleotide sequence ID" value="NZ_JAUTWS010000022.1"/>
</dbReference>
<comment type="caution">
    <text evidence="7">The sequence shown here is derived from an EMBL/GenBank/DDBJ whole genome shotgun (WGS) entry which is preliminary data.</text>
</comment>
<feature type="transmembrane region" description="Helical" evidence="5">
    <location>
        <begin position="27"/>
        <end position="50"/>
    </location>
</feature>
<feature type="transmembrane region" description="Helical" evidence="5">
    <location>
        <begin position="213"/>
        <end position="233"/>
    </location>
</feature>
<dbReference type="Gene3D" id="1.20.1250.20">
    <property type="entry name" value="MFS general substrate transporter like domains"/>
    <property type="match status" value="1"/>
</dbReference>
<comment type="subcellular location">
    <subcellularLocation>
        <location evidence="1">Membrane</location>
        <topology evidence="1">Multi-pass membrane protein</topology>
    </subcellularLocation>
</comment>
<feature type="transmembrane region" description="Helical" evidence="5">
    <location>
        <begin position="239"/>
        <end position="261"/>
    </location>
</feature>
<gene>
    <name evidence="7" type="ORF">Q7A36_21380</name>
</gene>
<feature type="transmembrane region" description="Helical" evidence="5">
    <location>
        <begin position="416"/>
        <end position="435"/>
    </location>
</feature>
<dbReference type="Pfam" id="PF07690">
    <property type="entry name" value="MFS_1"/>
    <property type="match status" value="1"/>
</dbReference>
<proteinExistence type="predicted"/>
<dbReference type="Proteomes" id="UP001243009">
    <property type="component" value="Unassembled WGS sequence"/>
</dbReference>
<evidence type="ECO:0000256" key="1">
    <source>
        <dbReference type="ARBA" id="ARBA00004141"/>
    </source>
</evidence>
<feature type="transmembrane region" description="Helical" evidence="5">
    <location>
        <begin position="94"/>
        <end position="120"/>
    </location>
</feature>
<dbReference type="InterPro" id="IPR011701">
    <property type="entry name" value="MFS"/>
</dbReference>
<keyword evidence="2 5" id="KW-0812">Transmembrane</keyword>
<dbReference type="PANTHER" id="PTHR42718">
    <property type="entry name" value="MAJOR FACILITATOR SUPERFAMILY MULTIDRUG TRANSPORTER MFSC"/>
    <property type="match status" value="1"/>
</dbReference>
<feature type="transmembrane region" description="Helical" evidence="5">
    <location>
        <begin position="447"/>
        <end position="467"/>
    </location>
</feature>
<dbReference type="Gene3D" id="1.20.1720.10">
    <property type="entry name" value="Multidrug resistance protein D"/>
    <property type="match status" value="1"/>
</dbReference>
<feature type="transmembrane region" description="Helical" evidence="5">
    <location>
        <begin position="156"/>
        <end position="175"/>
    </location>
</feature>
<evidence type="ECO:0000256" key="3">
    <source>
        <dbReference type="ARBA" id="ARBA00022989"/>
    </source>
</evidence>
<organism evidence="7 8">
    <name type="scientific">Paracraurococcus lichenis</name>
    <dbReference type="NCBI Taxonomy" id="3064888"/>
    <lineage>
        <taxon>Bacteria</taxon>
        <taxon>Pseudomonadati</taxon>
        <taxon>Pseudomonadota</taxon>
        <taxon>Alphaproteobacteria</taxon>
        <taxon>Acetobacterales</taxon>
        <taxon>Roseomonadaceae</taxon>
        <taxon>Paracraurococcus</taxon>
    </lineage>
</organism>
<dbReference type="InterPro" id="IPR020846">
    <property type="entry name" value="MFS_dom"/>
</dbReference>
<feature type="transmembrane region" description="Helical" evidence="5">
    <location>
        <begin position="126"/>
        <end position="144"/>
    </location>
</feature>
<keyword evidence="8" id="KW-1185">Reference proteome</keyword>
<feature type="transmembrane region" description="Helical" evidence="5">
    <location>
        <begin position="62"/>
        <end position="82"/>
    </location>
</feature>
<dbReference type="PANTHER" id="PTHR42718:SF42">
    <property type="entry name" value="EXPORT PROTEIN"/>
    <property type="match status" value="1"/>
</dbReference>
<evidence type="ECO:0000256" key="2">
    <source>
        <dbReference type="ARBA" id="ARBA00022692"/>
    </source>
</evidence>
<feature type="transmembrane region" description="Helical" evidence="5">
    <location>
        <begin position="281"/>
        <end position="306"/>
    </location>
</feature>
<reference evidence="7 8" key="1">
    <citation type="submission" date="2023-08" db="EMBL/GenBank/DDBJ databases">
        <title>The draft genome sequence of Paracraurococcus sp. LOR1-02.</title>
        <authorList>
            <person name="Kingkaew E."/>
            <person name="Tanasupawat S."/>
        </authorList>
    </citation>
    <scope>NUCLEOTIDE SEQUENCE [LARGE SCALE GENOMIC DNA]</scope>
    <source>
        <strain evidence="7 8">LOR1-02</strain>
    </source>
</reference>
<keyword evidence="3 5" id="KW-1133">Transmembrane helix</keyword>
<name>A0ABT9E439_9PROT</name>
<feature type="transmembrane region" description="Helical" evidence="5">
    <location>
        <begin position="346"/>
        <end position="365"/>
    </location>
</feature>
<dbReference type="SUPFAM" id="SSF103473">
    <property type="entry name" value="MFS general substrate transporter"/>
    <property type="match status" value="1"/>
</dbReference>
<evidence type="ECO:0000259" key="6">
    <source>
        <dbReference type="PROSITE" id="PS50850"/>
    </source>
</evidence>
<feature type="transmembrane region" description="Helical" evidence="5">
    <location>
        <begin position="312"/>
        <end position="334"/>
    </location>
</feature>
<feature type="transmembrane region" description="Helical" evidence="5">
    <location>
        <begin position="371"/>
        <end position="395"/>
    </location>
</feature>
<keyword evidence="4 5" id="KW-0472">Membrane</keyword>
<evidence type="ECO:0000313" key="8">
    <source>
        <dbReference type="Proteomes" id="UP001243009"/>
    </source>
</evidence>